<reference evidence="2 3" key="1">
    <citation type="submission" date="2019-07" db="EMBL/GenBank/DDBJ databases">
        <title>Draft genome for Aliikangiella sp. M105.</title>
        <authorList>
            <person name="Wang G."/>
        </authorList>
    </citation>
    <scope>NUCLEOTIDE SEQUENCE [LARGE SCALE GENOMIC DNA]</scope>
    <source>
        <strain evidence="2 3">M105</strain>
    </source>
</reference>
<protein>
    <submittedName>
        <fullName evidence="2">Uncharacterized protein</fullName>
    </submittedName>
</protein>
<evidence type="ECO:0000313" key="3">
    <source>
        <dbReference type="Proteomes" id="UP000315439"/>
    </source>
</evidence>
<dbReference type="AlphaFoldDB" id="A0A545UJH2"/>
<keyword evidence="1" id="KW-0732">Signal</keyword>
<dbReference type="EMBL" id="VIKS01000001">
    <property type="protein sequence ID" value="TQV89612.1"/>
    <property type="molecule type" value="Genomic_DNA"/>
</dbReference>
<dbReference type="Proteomes" id="UP000315439">
    <property type="component" value="Unassembled WGS sequence"/>
</dbReference>
<name>A0A545UJH2_9GAMM</name>
<dbReference type="RefSeq" id="WP_142891676.1">
    <property type="nucleotide sequence ID" value="NZ_ML660160.1"/>
</dbReference>
<organism evidence="2 3">
    <name type="scientific">Aliikangiella coralliicola</name>
    <dbReference type="NCBI Taxonomy" id="2592383"/>
    <lineage>
        <taxon>Bacteria</taxon>
        <taxon>Pseudomonadati</taxon>
        <taxon>Pseudomonadota</taxon>
        <taxon>Gammaproteobacteria</taxon>
        <taxon>Oceanospirillales</taxon>
        <taxon>Pleioneaceae</taxon>
        <taxon>Aliikangiella</taxon>
    </lineage>
</organism>
<evidence type="ECO:0000313" key="2">
    <source>
        <dbReference type="EMBL" id="TQV89612.1"/>
    </source>
</evidence>
<keyword evidence="3" id="KW-1185">Reference proteome</keyword>
<proteinExistence type="predicted"/>
<gene>
    <name evidence="2" type="ORF">FLL46_01640</name>
</gene>
<accession>A0A545UJH2</accession>
<evidence type="ECO:0000256" key="1">
    <source>
        <dbReference type="SAM" id="SignalP"/>
    </source>
</evidence>
<sequence length="103" mass="11842">MKLLTSALFILMFTGNLSATNFDYQSIAKRYKGTSLVADKFKNAKMQGECLVGLKQLNFRKKDDFDPIAEWSTYRSNSLLEQYSPCEVLVMMETAQVELRKNK</sequence>
<feature type="chain" id="PRO_5022123687" evidence="1">
    <location>
        <begin position="20"/>
        <end position="103"/>
    </location>
</feature>
<dbReference type="OrthoDB" id="5740712at2"/>
<comment type="caution">
    <text evidence="2">The sequence shown here is derived from an EMBL/GenBank/DDBJ whole genome shotgun (WGS) entry which is preliminary data.</text>
</comment>
<feature type="signal peptide" evidence="1">
    <location>
        <begin position="1"/>
        <end position="19"/>
    </location>
</feature>